<organism evidence="1 2">
    <name type="scientific">Melastoma candidum</name>
    <dbReference type="NCBI Taxonomy" id="119954"/>
    <lineage>
        <taxon>Eukaryota</taxon>
        <taxon>Viridiplantae</taxon>
        <taxon>Streptophyta</taxon>
        <taxon>Embryophyta</taxon>
        <taxon>Tracheophyta</taxon>
        <taxon>Spermatophyta</taxon>
        <taxon>Magnoliopsida</taxon>
        <taxon>eudicotyledons</taxon>
        <taxon>Gunneridae</taxon>
        <taxon>Pentapetalae</taxon>
        <taxon>rosids</taxon>
        <taxon>malvids</taxon>
        <taxon>Myrtales</taxon>
        <taxon>Melastomataceae</taxon>
        <taxon>Melastomatoideae</taxon>
        <taxon>Melastomateae</taxon>
        <taxon>Melastoma</taxon>
    </lineage>
</organism>
<reference evidence="2" key="1">
    <citation type="journal article" date="2023" name="Front. Plant Sci.">
        <title>Chromosomal-level genome assembly of Melastoma candidum provides insights into trichome evolution.</title>
        <authorList>
            <person name="Zhong Y."/>
            <person name="Wu W."/>
            <person name="Sun C."/>
            <person name="Zou P."/>
            <person name="Liu Y."/>
            <person name="Dai S."/>
            <person name="Zhou R."/>
        </authorList>
    </citation>
    <scope>NUCLEOTIDE SEQUENCE [LARGE SCALE GENOMIC DNA]</scope>
</reference>
<dbReference type="Proteomes" id="UP001057402">
    <property type="component" value="Chromosome 3"/>
</dbReference>
<sequence length="96" mass="10474">MRPTIPVSILQLSPALRRELANLDKDAASRKSAMNALKLYVKKLDSKDGVSGHSEDPVLPVPFALDSVGSQGDLCNKRSRKKTNFFKLSAACSLFL</sequence>
<accession>A0ACB9RTS8</accession>
<keyword evidence="2" id="KW-1185">Reference proteome</keyword>
<dbReference type="EMBL" id="CM042882">
    <property type="protein sequence ID" value="KAI4381626.1"/>
    <property type="molecule type" value="Genomic_DNA"/>
</dbReference>
<evidence type="ECO:0000313" key="2">
    <source>
        <dbReference type="Proteomes" id="UP001057402"/>
    </source>
</evidence>
<evidence type="ECO:0000313" key="1">
    <source>
        <dbReference type="EMBL" id="KAI4381626.1"/>
    </source>
</evidence>
<gene>
    <name evidence="1" type="ORF">MLD38_007684</name>
</gene>
<name>A0ACB9RTS8_9MYRT</name>
<comment type="caution">
    <text evidence="1">The sequence shown here is derived from an EMBL/GenBank/DDBJ whole genome shotgun (WGS) entry which is preliminary data.</text>
</comment>
<proteinExistence type="predicted"/>
<protein>
    <submittedName>
        <fullName evidence="1">Uncharacterized protein</fullName>
    </submittedName>
</protein>